<name>A0A5B0N5A1_PUCGR</name>
<reference evidence="3 4" key="1">
    <citation type="submission" date="2019-05" db="EMBL/GenBank/DDBJ databases">
        <title>Emergence of the Ug99 lineage of the wheat stem rust pathogen through somatic hybridization.</title>
        <authorList>
            <person name="Li F."/>
            <person name="Upadhyaya N.M."/>
            <person name="Sperschneider J."/>
            <person name="Matny O."/>
            <person name="Nguyen-Phuc H."/>
            <person name="Mago R."/>
            <person name="Raley C."/>
            <person name="Miller M.E."/>
            <person name="Silverstein K.A.T."/>
            <person name="Henningsen E."/>
            <person name="Hirsch C.D."/>
            <person name="Visser B."/>
            <person name="Pretorius Z.A."/>
            <person name="Steffenson B.J."/>
            <person name="Schwessinger B."/>
            <person name="Dodds P.N."/>
            <person name="Figueroa M."/>
        </authorList>
    </citation>
    <scope>NUCLEOTIDE SEQUENCE [LARGE SCALE GENOMIC DNA]</scope>
    <source>
        <strain evidence="2">21-0</strain>
        <strain evidence="1 4">Ug99</strain>
    </source>
</reference>
<accession>A0A5B0N5A1</accession>
<gene>
    <name evidence="2" type="ORF">PGT21_013523</name>
    <name evidence="1" type="ORF">PGTUg99_025820</name>
</gene>
<protein>
    <submittedName>
        <fullName evidence="1">Uncharacterized protein</fullName>
    </submittedName>
</protein>
<keyword evidence="3" id="KW-1185">Reference proteome</keyword>
<comment type="caution">
    <text evidence="1">The sequence shown here is derived from an EMBL/GenBank/DDBJ whole genome shotgun (WGS) entry which is preliminary data.</text>
</comment>
<dbReference type="AlphaFoldDB" id="A0A5B0N5A1"/>
<evidence type="ECO:0000313" key="2">
    <source>
        <dbReference type="EMBL" id="KAA1094212.1"/>
    </source>
</evidence>
<organism evidence="1 4">
    <name type="scientific">Puccinia graminis f. sp. tritici</name>
    <dbReference type="NCBI Taxonomy" id="56615"/>
    <lineage>
        <taxon>Eukaryota</taxon>
        <taxon>Fungi</taxon>
        <taxon>Dikarya</taxon>
        <taxon>Basidiomycota</taxon>
        <taxon>Pucciniomycotina</taxon>
        <taxon>Pucciniomycetes</taxon>
        <taxon>Pucciniales</taxon>
        <taxon>Pucciniaceae</taxon>
        <taxon>Puccinia</taxon>
    </lineage>
</organism>
<sequence length="81" mass="9176">MIGDDDEDELSSKTQILIQHEDNHDKLASNVDLKENNMITEEDANPEENNMFDNEDFDGLFTNVKSDENISKTSAPLNCTK</sequence>
<evidence type="ECO:0000313" key="1">
    <source>
        <dbReference type="EMBL" id="KAA1083300.1"/>
    </source>
</evidence>
<dbReference type="Proteomes" id="UP000325313">
    <property type="component" value="Unassembled WGS sequence"/>
</dbReference>
<dbReference type="EMBL" id="VSWC01000079">
    <property type="protein sequence ID" value="KAA1094212.1"/>
    <property type="molecule type" value="Genomic_DNA"/>
</dbReference>
<dbReference type="OrthoDB" id="10583639at2759"/>
<proteinExistence type="predicted"/>
<evidence type="ECO:0000313" key="4">
    <source>
        <dbReference type="Proteomes" id="UP000325313"/>
    </source>
</evidence>
<evidence type="ECO:0000313" key="3">
    <source>
        <dbReference type="Proteomes" id="UP000324748"/>
    </source>
</evidence>
<dbReference type="EMBL" id="VDEP01000438">
    <property type="protein sequence ID" value="KAA1083300.1"/>
    <property type="molecule type" value="Genomic_DNA"/>
</dbReference>
<dbReference type="Proteomes" id="UP000324748">
    <property type="component" value="Unassembled WGS sequence"/>
</dbReference>